<evidence type="ECO:0000256" key="4">
    <source>
        <dbReference type="ARBA" id="ARBA00023136"/>
    </source>
</evidence>
<keyword evidence="8" id="KW-1185">Reference proteome</keyword>
<feature type="compositionally biased region" description="Low complexity" evidence="5">
    <location>
        <begin position="23"/>
        <end position="32"/>
    </location>
</feature>
<comment type="subcellular location">
    <subcellularLocation>
        <location evidence="1">Membrane</location>
        <topology evidence="1">Multi-pass membrane protein</topology>
    </subcellularLocation>
</comment>
<dbReference type="InterPro" id="IPR019109">
    <property type="entry name" value="MamF_MmsF"/>
</dbReference>
<name>A0ABV9DBQ9_9MICO</name>
<keyword evidence="2 6" id="KW-0812">Transmembrane</keyword>
<keyword evidence="4 6" id="KW-0472">Membrane</keyword>
<evidence type="ECO:0000256" key="5">
    <source>
        <dbReference type="SAM" id="MobiDB-lite"/>
    </source>
</evidence>
<reference evidence="8" key="1">
    <citation type="journal article" date="2019" name="Int. J. Syst. Evol. Microbiol.">
        <title>The Global Catalogue of Microorganisms (GCM) 10K type strain sequencing project: providing services to taxonomists for standard genome sequencing and annotation.</title>
        <authorList>
            <consortium name="The Broad Institute Genomics Platform"/>
            <consortium name="The Broad Institute Genome Sequencing Center for Infectious Disease"/>
            <person name="Wu L."/>
            <person name="Ma J."/>
        </authorList>
    </citation>
    <scope>NUCLEOTIDE SEQUENCE [LARGE SCALE GENOMIC DNA]</scope>
    <source>
        <strain evidence="8">JCM 3369</strain>
    </source>
</reference>
<dbReference type="EMBL" id="JBHSGF010000006">
    <property type="protein sequence ID" value="MFC4555684.1"/>
    <property type="molecule type" value="Genomic_DNA"/>
</dbReference>
<evidence type="ECO:0000256" key="3">
    <source>
        <dbReference type="ARBA" id="ARBA00022989"/>
    </source>
</evidence>
<evidence type="ECO:0000256" key="2">
    <source>
        <dbReference type="ARBA" id="ARBA00022692"/>
    </source>
</evidence>
<accession>A0ABV9DBQ9</accession>
<feature type="region of interest" description="Disordered" evidence="5">
    <location>
        <begin position="1"/>
        <end position="64"/>
    </location>
</feature>
<comment type="caution">
    <text evidence="7">The sequence shown here is derived from an EMBL/GenBank/DDBJ whole genome shotgun (WGS) entry which is preliminary data.</text>
</comment>
<feature type="compositionally biased region" description="Low complexity" evidence="5">
    <location>
        <begin position="54"/>
        <end position="64"/>
    </location>
</feature>
<organism evidence="7 8">
    <name type="scientific">Georgenia faecalis</name>
    <dbReference type="NCBI Taxonomy" id="2483799"/>
    <lineage>
        <taxon>Bacteria</taxon>
        <taxon>Bacillati</taxon>
        <taxon>Actinomycetota</taxon>
        <taxon>Actinomycetes</taxon>
        <taxon>Micrococcales</taxon>
        <taxon>Bogoriellaceae</taxon>
        <taxon>Georgenia</taxon>
    </lineage>
</organism>
<feature type="transmembrane region" description="Helical" evidence="6">
    <location>
        <begin position="104"/>
        <end position="126"/>
    </location>
</feature>
<evidence type="ECO:0000256" key="1">
    <source>
        <dbReference type="ARBA" id="ARBA00004141"/>
    </source>
</evidence>
<keyword evidence="3 6" id="KW-1133">Transmembrane helix</keyword>
<evidence type="ECO:0000256" key="6">
    <source>
        <dbReference type="SAM" id="Phobius"/>
    </source>
</evidence>
<feature type="compositionally biased region" description="Gly residues" evidence="5">
    <location>
        <begin position="33"/>
        <end position="53"/>
    </location>
</feature>
<gene>
    <name evidence="7" type="ORF">ACFO3F_10540</name>
</gene>
<dbReference type="Proteomes" id="UP001595955">
    <property type="component" value="Unassembled WGS sequence"/>
</dbReference>
<protein>
    <submittedName>
        <fullName evidence="7">DUF4870 domain-containing protein</fullName>
    </submittedName>
</protein>
<evidence type="ECO:0000313" key="8">
    <source>
        <dbReference type="Proteomes" id="UP001595955"/>
    </source>
</evidence>
<proteinExistence type="predicted"/>
<dbReference type="RefSeq" id="WP_122823466.1">
    <property type="nucleotide sequence ID" value="NZ_CP033325.1"/>
</dbReference>
<feature type="compositionally biased region" description="Pro residues" evidence="5">
    <location>
        <begin position="1"/>
        <end position="13"/>
    </location>
</feature>
<feature type="transmembrane region" description="Helical" evidence="6">
    <location>
        <begin position="138"/>
        <end position="156"/>
    </location>
</feature>
<feature type="transmembrane region" description="Helical" evidence="6">
    <location>
        <begin position="162"/>
        <end position="181"/>
    </location>
</feature>
<sequence length="205" mass="21180">MSSQLPPPPPGGEPPTGDDPYRSASGGYPPAGSGSGYGTQPGGYGTPYGGTPSGGYSDPSSGYGAPTGGYEPGYSAPYGGSQPGTPPAGSDERTIAVLTHLSPLIAMVFSAGFLGFVAPLVLWFLFKDRSPLVRNAAASSFNFNISVWVATIAGWICFVTLLLIPVAIVLWIGAFLLQVVFSIKGAMSARRGEAYRYPLQVPILT</sequence>
<evidence type="ECO:0000313" key="7">
    <source>
        <dbReference type="EMBL" id="MFC4555684.1"/>
    </source>
</evidence>
<dbReference type="Pfam" id="PF09685">
    <property type="entry name" value="MamF_MmsF"/>
    <property type="match status" value="1"/>
</dbReference>